<gene>
    <name evidence="4" type="ORF">AB4876_14250</name>
</gene>
<keyword evidence="3" id="KW-0479">Metal-binding</keyword>
<dbReference type="PANTHER" id="PTHR46696">
    <property type="entry name" value="P450, PUTATIVE (EUROFUNG)-RELATED"/>
    <property type="match status" value="1"/>
</dbReference>
<evidence type="ECO:0000313" key="4">
    <source>
        <dbReference type="EMBL" id="MEX1670079.1"/>
    </source>
</evidence>
<dbReference type="Proteomes" id="UP001557485">
    <property type="component" value="Unassembled WGS sequence"/>
</dbReference>
<keyword evidence="3" id="KW-0560">Oxidoreductase</keyword>
<comment type="cofactor">
    <cofactor evidence="1">
        <name>heme</name>
        <dbReference type="ChEBI" id="CHEBI:30413"/>
    </cofactor>
</comment>
<keyword evidence="3" id="KW-0349">Heme</keyword>
<dbReference type="PANTHER" id="PTHR46696:SF1">
    <property type="entry name" value="CYTOCHROME P450 YJIB-RELATED"/>
    <property type="match status" value="1"/>
</dbReference>
<evidence type="ECO:0000256" key="2">
    <source>
        <dbReference type="ARBA" id="ARBA00010617"/>
    </source>
</evidence>
<dbReference type="RefSeq" id="WP_368382446.1">
    <property type="nucleotide sequence ID" value="NZ_JBFRYA010000013.1"/>
</dbReference>
<evidence type="ECO:0000256" key="3">
    <source>
        <dbReference type="RuleBase" id="RU000461"/>
    </source>
</evidence>
<dbReference type="InterPro" id="IPR002397">
    <property type="entry name" value="Cyt_P450_B"/>
</dbReference>
<dbReference type="InterPro" id="IPR036396">
    <property type="entry name" value="Cyt_P450_sf"/>
</dbReference>
<accession>A0ABV3U983</accession>
<dbReference type="PROSITE" id="PS00086">
    <property type="entry name" value="CYTOCHROME_P450"/>
    <property type="match status" value="1"/>
</dbReference>
<evidence type="ECO:0000313" key="5">
    <source>
        <dbReference type="Proteomes" id="UP001557485"/>
    </source>
</evidence>
<sequence length="398" mass="45211">MSSLYANYDPTKAIVQADPYPYYAYLREHEPVKYIPEMNAYAVSRHSDVQAVLRNHEQFSSGPLIQLAFGDFNPAPDSPYLLASDPPDHTRLRNLVNKAFSKRMLDSKRTEIVAIVKQLLDEASENEEFDVIEEFSSPLPVHIIGQIMGIETEMRADFRRWSNNVTAGGNAAALTDAQRAEMRQDTEDFRDYFLKRIAEVRKKPEANLISDLVQAEEAGDKLTADEVLAMCVLLLIAGNETTTSLISNAIICLRDFPEQEKIARADRSLVPNMTEEVLRYLSPIQFLFRQSISETQVAGVTIPKDATVLAMYASANRDESVFKNADQLDVRRENLRQHTAFGWGIHMCVGRALGLLEGELALNHMFDRFKTIEITQEKIEWCDAFYLRGPKNLKIRCR</sequence>
<reference evidence="4 5" key="1">
    <citation type="journal article" date="2011" name="Int. J. Syst. Evol. Microbiol.">
        <title>Zhongshania antarctica gen. nov., sp. nov. and Zhongshania guokunii sp. nov., gammaproteobacteria respectively isolated from coastal attached (fast) ice and surface seawater of the Antarctic.</title>
        <authorList>
            <person name="Li H.J."/>
            <person name="Zhang X.Y."/>
            <person name="Chen C.X."/>
            <person name="Zhang Y.J."/>
            <person name="Gao Z.M."/>
            <person name="Yu Y."/>
            <person name="Chen X.L."/>
            <person name="Chen B."/>
            <person name="Zhang Y.Z."/>
        </authorList>
    </citation>
    <scope>NUCLEOTIDE SEQUENCE [LARGE SCALE GENOMIC DNA]</scope>
    <source>
        <strain evidence="4 5">ZS6-22T</strain>
    </source>
</reference>
<evidence type="ECO:0000256" key="1">
    <source>
        <dbReference type="ARBA" id="ARBA00001971"/>
    </source>
</evidence>
<dbReference type="SUPFAM" id="SSF48264">
    <property type="entry name" value="Cytochrome P450"/>
    <property type="match status" value="1"/>
</dbReference>
<keyword evidence="3" id="KW-0503">Monooxygenase</keyword>
<dbReference type="Gene3D" id="1.10.630.10">
    <property type="entry name" value="Cytochrome P450"/>
    <property type="match status" value="1"/>
</dbReference>
<dbReference type="InterPro" id="IPR001128">
    <property type="entry name" value="Cyt_P450"/>
</dbReference>
<dbReference type="InterPro" id="IPR017972">
    <property type="entry name" value="Cyt_P450_CS"/>
</dbReference>
<comment type="caution">
    <text evidence="4">The sequence shown here is derived from an EMBL/GenBank/DDBJ whole genome shotgun (WGS) entry which is preliminary data.</text>
</comment>
<comment type="similarity">
    <text evidence="2 3">Belongs to the cytochrome P450 family.</text>
</comment>
<protein>
    <submittedName>
        <fullName evidence="4">Cytochrome P450</fullName>
    </submittedName>
</protein>
<keyword evidence="3" id="KW-0408">Iron</keyword>
<dbReference type="EMBL" id="JBFRYA010000013">
    <property type="protein sequence ID" value="MEX1670079.1"/>
    <property type="molecule type" value="Genomic_DNA"/>
</dbReference>
<organism evidence="4 5">
    <name type="scientific">Zhongshania guokunii</name>
    <dbReference type="NCBI Taxonomy" id="641783"/>
    <lineage>
        <taxon>Bacteria</taxon>
        <taxon>Pseudomonadati</taxon>
        <taxon>Pseudomonadota</taxon>
        <taxon>Gammaproteobacteria</taxon>
        <taxon>Cellvibrionales</taxon>
        <taxon>Spongiibacteraceae</taxon>
        <taxon>Zhongshania</taxon>
    </lineage>
</organism>
<name>A0ABV3U983_9GAMM</name>
<keyword evidence="5" id="KW-1185">Reference proteome</keyword>
<dbReference type="PRINTS" id="PR00359">
    <property type="entry name" value="BP450"/>
</dbReference>
<proteinExistence type="inferred from homology"/>
<dbReference type="Pfam" id="PF00067">
    <property type="entry name" value="p450"/>
    <property type="match status" value="1"/>
</dbReference>